<keyword evidence="7" id="KW-1185">Reference proteome</keyword>
<evidence type="ECO:0000313" key="6">
    <source>
        <dbReference type="EMBL" id="MBB6072382.1"/>
    </source>
</evidence>
<dbReference type="Pfam" id="PF24568">
    <property type="entry name" value="CC_PcsB"/>
    <property type="match status" value="1"/>
</dbReference>
<feature type="domain" description="Peptidoglycan hydrolase PcsB coiled-coil" evidence="5">
    <location>
        <begin position="111"/>
        <end position="172"/>
    </location>
</feature>
<dbReference type="CDD" id="cd12797">
    <property type="entry name" value="M23_peptidase"/>
    <property type="match status" value="1"/>
</dbReference>
<dbReference type="Proteomes" id="UP000582837">
    <property type="component" value="Unassembled WGS sequence"/>
</dbReference>
<feature type="coiled-coil region" evidence="2">
    <location>
        <begin position="37"/>
        <end position="64"/>
    </location>
</feature>
<dbReference type="InterPro" id="IPR016047">
    <property type="entry name" value="M23ase_b-sheet_dom"/>
</dbReference>
<evidence type="ECO:0000256" key="3">
    <source>
        <dbReference type="SAM" id="MobiDB-lite"/>
    </source>
</evidence>
<evidence type="ECO:0000256" key="2">
    <source>
        <dbReference type="SAM" id="Coils"/>
    </source>
</evidence>
<dbReference type="PANTHER" id="PTHR21666:SF289">
    <property type="entry name" value="L-ALA--D-GLU ENDOPEPTIDASE"/>
    <property type="match status" value="1"/>
</dbReference>
<dbReference type="PANTHER" id="PTHR21666">
    <property type="entry name" value="PEPTIDASE-RELATED"/>
    <property type="match status" value="1"/>
</dbReference>
<name>A0A841H349_9BACT</name>
<keyword evidence="1" id="KW-0732">Signal</keyword>
<proteinExistence type="predicted"/>
<evidence type="ECO:0000256" key="1">
    <source>
        <dbReference type="ARBA" id="ARBA00022729"/>
    </source>
</evidence>
<reference evidence="6 7" key="1">
    <citation type="submission" date="2020-08" db="EMBL/GenBank/DDBJ databases">
        <title>Genomic Encyclopedia of Type Strains, Phase IV (KMG-IV): sequencing the most valuable type-strain genomes for metagenomic binning, comparative biology and taxonomic classification.</title>
        <authorList>
            <person name="Goeker M."/>
        </authorList>
    </citation>
    <scope>NUCLEOTIDE SEQUENCE [LARGE SCALE GENOMIC DNA]</scope>
    <source>
        <strain evidence="6 7">DSM 29007</strain>
    </source>
</reference>
<dbReference type="Gene3D" id="6.10.250.3150">
    <property type="match status" value="1"/>
</dbReference>
<dbReference type="Gene3D" id="2.70.70.10">
    <property type="entry name" value="Glucose Permease (Domain IIA)"/>
    <property type="match status" value="1"/>
</dbReference>
<dbReference type="AlphaFoldDB" id="A0A841H349"/>
<feature type="region of interest" description="Disordered" evidence="3">
    <location>
        <begin position="201"/>
        <end position="223"/>
    </location>
</feature>
<keyword evidence="2" id="KW-0175">Coiled coil</keyword>
<feature type="compositionally biased region" description="Basic and acidic residues" evidence="3">
    <location>
        <begin position="250"/>
        <end position="264"/>
    </location>
</feature>
<sequence>MTTHRHRIRLALGAILLAGAAAGPWVARAQQDPSRELSESQRRLQQIRQERQRLRGELEGIRSRVGDVSAEIRNIQRQQQVSSQLLSELNTQLSVTTRQIDSTTAEMIWTEAELQDKKTLLNQRLRDIYKRGPMSSAQVLLSAHSFGELINRYKYLHLVARRDRQLVTEVAELARELQVRERELRRSLADVQYLQNERAQESAMLSDMRQTRGQTLSSLQSSARSANARLTALARDERRLTGLMADLERRRRDADRRREAERRAAAAAPRTPSAAGAPSAPRPVERAAASTMTTADLGALDWPVGGRVVYNYGRATQANGTTIRYNGIGIGAAAGSPVRAVEGGTVEMAAPFEGYGPTVVVSHGGGYYSLYLYLKDIQVRQGQQIAKGAVVGAVGGEGTPEGAHVEFQIRAPGGGAVDPLTWLRRRG</sequence>
<gene>
    <name evidence="6" type="ORF">HNQ61_004044</name>
</gene>
<dbReference type="GO" id="GO:0004222">
    <property type="term" value="F:metalloendopeptidase activity"/>
    <property type="evidence" value="ECO:0007669"/>
    <property type="project" value="TreeGrafter"/>
</dbReference>
<dbReference type="InterPro" id="IPR011055">
    <property type="entry name" value="Dup_hybrid_motif"/>
</dbReference>
<feature type="compositionally biased region" description="Polar residues" evidence="3">
    <location>
        <begin position="211"/>
        <end position="223"/>
    </location>
</feature>
<dbReference type="InterPro" id="IPR050570">
    <property type="entry name" value="Cell_wall_metabolism_enzyme"/>
</dbReference>
<dbReference type="Pfam" id="PF01551">
    <property type="entry name" value="Peptidase_M23"/>
    <property type="match status" value="1"/>
</dbReference>
<dbReference type="SUPFAM" id="SSF51261">
    <property type="entry name" value="Duplicated hybrid motif"/>
    <property type="match status" value="1"/>
</dbReference>
<dbReference type="EMBL" id="JACHIA010000014">
    <property type="protein sequence ID" value="MBB6072382.1"/>
    <property type="molecule type" value="Genomic_DNA"/>
</dbReference>
<feature type="domain" description="M23ase beta-sheet core" evidence="4">
    <location>
        <begin position="326"/>
        <end position="419"/>
    </location>
</feature>
<evidence type="ECO:0000259" key="5">
    <source>
        <dbReference type="Pfam" id="PF24568"/>
    </source>
</evidence>
<organism evidence="6 7">
    <name type="scientific">Longimicrobium terrae</name>
    <dbReference type="NCBI Taxonomy" id="1639882"/>
    <lineage>
        <taxon>Bacteria</taxon>
        <taxon>Pseudomonadati</taxon>
        <taxon>Gemmatimonadota</taxon>
        <taxon>Longimicrobiia</taxon>
        <taxon>Longimicrobiales</taxon>
        <taxon>Longimicrobiaceae</taxon>
        <taxon>Longimicrobium</taxon>
    </lineage>
</organism>
<protein>
    <submittedName>
        <fullName evidence="6">Septal ring factor EnvC (AmiA/AmiB activator)</fullName>
    </submittedName>
</protein>
<accession>A0A841H349</accession>
<evidence type="ECO:0000259" key="4">
    <source>
        <dbReference type="Pfam" id="PF01551"/>
    </source>
</evidence>
<comment type="caution">
    <text evidence="6">The sequence shown here is derived from an EMBL/GenBank/DDBJ whole genome shotgun (WGS) entry which is preliminary data.</text>
</comment>
<dbReference type="RefSeq" id="WP_170036597.1">
    <property type="nucleotide sequence ID" value="NZ_JABDTL010000002.1"/>
</dbReference>
<dbReference type="InterPro" id="IPR057309">
    <property type="entry name" value="PcsB_CC"/>
</dbReference>
<evidence type="ECO:0000313" key="7">
    <source>
        <dbReference type="Proteomes" id="UP000582837"/>
    </source>
</evidence>
<feature type="compositionally biased region" description="Low complexity" evidence="3">
    <location>
        <begin position="265"/>
        <end position="279"/>
    </location>
</feature>
<feature type="region of interest" description="Disordered" evidence="3">
    <location>
        <begin position="250"/>
        <end position="286"/>
    </location>
</feature>